<dbReference type="AlphaFoldDB" id="A0A0B7MD23"/>
<dbReference type="CDD" id="cd17478">
    <property type="entry name" value="MFS_FsR"/>
    <property type="match status" value="1"/>
</dbReference>
<dbReference type="PANTHER" id="PTHR43129">
    <property type="entry name" value="FOSMIDOMYCIN RESISTANCE PROTEIN"/>
    <property type="match status" value="1"/>
</dbReference>
<feature type="transmembrane region" description="Helical" evidence="6">
    <location>
        <begin position="72"/>
        <end position="91"/>
    </location>
</feature>
<proteinExistence type="predicted"/>
<protein>
    <submittedName>
        <fullName evidence="8">Major facilitator superfamily MFS_1</fullName>
    </submittedName>
</protein>
<keyword evidence="9" id="KW-1185">Reference proteome</keyword>
<evidence type="ECO:0000313" key="9">
    <source>
        <dbReference type="Proteomes" id="UP000046155"/>
    </source>
</evidence>
<dbReference type="Pfam" id="PF07690">
    <property type="entry name" value="MFS_1"/>
    <property type="match status" value="1"/>
</dbReference>
<evidence type="ECO:0000256" key="4">
    <source>
        <dbReference type="ARBA" id="ARBA00022989"/>
    </source>
</evidence>
<dbReference type="GO" id="GO:0022857">
    <property type="term" value="F:transmembrane transporter activity"/>
    <property type="evidence" value="ECO:0007669"/>
    <property type="project" value="InterPro"/>
</dbReference>
<keyword evidence="3 6" id="KW-0812">Transmembrane</keyword>
<dbReference type="InterPro" id="IPR036259">
    <property type="entry name" value="MFS_trans_sf"/>
</dbReference>
<dbReference type="EMBL" id="CDRZ01000044">
    <property type="protein sequence ID" value="CEO87975.1"/>
    <property type="molecule type" value="Genomic_DNA"/>
</dbReference>
<dbReference type="PROSITE" id="PS50850">
    <property type="entry name" value="MFS"/>
    <property type="match status" value="1"/>
</dbReference>
<organism evidence="8 9">
    <name type="scientific">Syntrophaceticus schinkii</name>
    <dbReference type="NCBI Taxonomy" id="499207"/>
    <lineage>
        <taxon>Bacteria</taxon>
        <taxon>Bacillati</taxon>
        <taxon>Bacillota</taxon>
        <taxon>Clostridia</taxon>
        <taxon>Thermoanaerobacterales</taxon>
        <taxon>Thermoanaerobacterales Family III. Incertae Sedis</taxon>
        <taxon>Syntrophaceticus</taxon>
    </lineage>
</organism>
<evidence type="ECO:0000256" key="1">
    <source>
        <dbReference type="ARBA" id="ARBA00004651"/>
    </source>
</evidence>
<evidence type="ECO:0000313" key="8">
    <source>
        <dbReference type="EMBL" id="CEO87975.1"/>
    </source>
</evidence>
<accession>A0A0B7MD23</accession>
<dbReference type="Proteomes" id="UP000046155">
    <property type="component" value="Unassembled WGS sequence"/>
</dbReference>
<evidence type="ECO:0000259" key="7">
    <source>
        <dbReference type="PROSITE" id="PS50850"/>
    </source>
</evidence>
<keyword evidence="4 6" id="KW-1133">Transmembrane helix</keyword>
<feature type="transmembrane region" description="Helical" evidence="6">
    <location>
        <begin position="366"/>
        <end position="387"/>
    </location>
</feature>
<evidence type="ECO:0000256" key="3">
    <source>
        <dbReference type="ARBA" id="ARBA00022692"/>
    </source>
</evidence>
<dbReference type="PANTHER" id="PTHR43129:SF1">
    <property type="entry name" value="FOSMIDOMYCIN RESISTANCE PROTEIN"/>
    <property type="match status" value="1"/>
</dbReference>
<feature type="transmembrane region" description="Helical" evidence="6">
    <location>
        <begin position="134"/>
        <end position="157"/>
    </location>
</feature>
<dbReference type="GO" id="GO:0005886">
    <property type="term" value="C:plasma membrane"/>
    <property type="evidence" value="ECO:0007669"/>
    <property type="project" value="UniProtKB-SubCell"/>
</dbReference>
<evidence type="ECO:0000256" key="6">
    <source>
        <dbReference type="SAM" id="Phobius"/>
    </source>
</evidence>
<reference evidence="9" key="1">
    <citation type="submission" date="2015-01" db="EMBL/GenBank/DDBJ databases">
        <authorList>
            <person name="Manzoor Shahid"/>
            <person name="Zubair Saima"/>
        </authorList>
    </citation>
    <scope>NUCLEOTIDE SEQUENCE [LARGE SCALE GENOMIC DNA]</scope>
    <source>
        <strain evidence="9">Sp3</strain>
    </source>
</reference>
<feature type="transmembrane region" description="Helical" evidence="6">
    <location>
        <begin position="212"/>
        <end position="237"/>
    </location>
</feature>
<gene>
    <name evidence="8" type="ORF">SSCH_1380003</name>
</gene>
<dbReference type="InterPro" id="IPR020846">
    <property type="entry name" value="MFS_dom"/>
</dbReference>
<dbReference type="InterPro" id="IPR011701">
    <property type="entry name" value="MFS"/>
</dbReference>
<feature type="transmembrane region" description="Helical" evidence="6">
    <location>
        <begin position="163"/>
        <end position="180"/>
    </location>
</feature>
<keyword evidence="2" id="KW-0813">Transport</keyword>
<evidence type="ECO:0000256" key="2">
    <source>
        <dbReference type="ARBA" id="ARBA00022448"/>
    </source>
</evidence>
<dbReference type="SUPFAM" id="SSF103473">
    <property type="entry name" value="MFS general substrate transporter"/>
    <property type="match status" value="1"/>
</dbReference>
<dbReference type="RefSeq" id="WP_232294194.1">
    <property type="nucleotide sequence ID" value="NZ_CDRZ01000044.1"/>
</dbReference>
<comment type="subcellular location">
    <subcellularLocation>
        <location evidence="1">Cell membrane</location>
        <topology evidence="1">Multi-pass membrane protein</topology>
    </subcellularLocation>
</comment>
<name>A0A0B7MD23_9FIRM</name>
<feature type="transmembrane region" description="Helical" evidence="6">
    <location>
        <begin position="277"/>
        <end position="297"/>
    </location>
</feature>
<feature type="transmembrane region" description="Helical" evidence="6">
    <location>
        <begin position="249"/>
        <end position="270"/>
    </location>
</feature>
<sequence length="408" mass="43229">MEKGNKKILAMLGIGHVVTDAYQGALSLILAFLQPVFALTQIQVGFVMLAFNLSSSIIQPLFGIFSDRFRAVWLIPLGCLLGGLGMGLTGFSNSYKVVLFLVLISGLGVASYHPEGSKYARFASGKRKATGMSIFSVGGNLGFGLGPILATFLYGLAGLKGTAGLIILGALMALILVVNLKNITNTQTAIGKDEQAEAEHPKEPTKQLNKGVIFSVIVLIMIVIMRSWTHLGIVTFIPQYYMHYLHCDQVHAASLTSIFLLAGALGTLFGGPAADHWGLKTIITCSFALQVPLLFLFANVQGIWATVVLAATGFVIISTFAVTVVMCQELLPGNVGLASGLMLGFAIGMGGVGTTLLGWVADNWGLFMVFKIIILFPAVGFILSLFLPGRKSLSMGKVLQNGHGAVSS</sequence>
<feature type="transmembrane region" description="Helical" evidence="6">
    <location>
        <begin position="97"/>
        <end position="113"/>
    </location>
</feature>
<feature type="domain" description="Major facilitator superfamily (MFS) profile" evidence="7">
    <location>
        <begin position="8"/>
        <end position="392"/>
    </location>
</feature>
<keyword evidence="5 6" id="KW-0472">Membrane</keyword>
<feature type="transmembrane region" description="Helical" evidence="6">
    <location>
        <begin position="303"/>
        <end position="325"/>
    </location>
</feature>
<evidence type="ECO:0000256" key="5">
    <source>
        <dbReference type="ARBA" id="ARBA00023136"/>
    </source>
</evidence>
<dbReference type="Gene3D" id="1.20.1250.20">
    <property type="entry name" value="MFS general substrate transporter like domains"/>
    <property type="match status" value="2"/>
</dbReference>
<feature type="transmembrane region" description="Helical" evidence="6">
    <location>
        <begin position="45"/>
        <end position="65"/>
    </location>
</feature>
<feature type="transmembrane region" description="Helical" evidence="6">
    <location>
        <begin position="337"/>
        <end position="360"/>
    </location>
</feature>
<feature type="transmembrane region" description="Helical" evidence="6">
    <location>
        <begin position="12"/>
        <end position="33"/>
    </location>
</feature>